<dbReference type="AlphaFoldDB" id="A0A6H9YGH7"/>
<evidence type="ECO:0000256" key="4">
    <source>
        <dbReference type="SAM" id="Phobius"/>
    </source>
</evidence>
<dbReference type="Gene3D" id="3.30.70.1880">
    <property type="entry name" value="Protein of unknown function DUF881"/>
    <property type="match status" value="1"/>
</dbReference>
<proteinExistence type="inferred from homology"/>
<dbReference type="GO" id="GO:0005886">
    <property type="term" value="C:plasma membrane"/>
    <property type="evidence" value="ECO:0007669"/>
    <property type="project" value="TreeGrafter"/>
</dbReference>
<dbReference type="EMBL" id="WBMT01000035">
    <property type="protein sequence ID" value="KAB2339490.1"/>
    <property type="molecule type" value="Genomic_DNA"/>
</dbReference>
<evidence type="ECO:0000313" key="5">
    <source>
        <dbReference type="EMBL" id="KAB2339490.1"/>
    </source>
</evidence>
<keyword evidence="4" id="KW-1133">Transmembrane helix</keyword>
<dbReference type="Pfam" id="PF05949">
    <property type="entry name" value="DUF881"/>
    <property type="match status" value="1"/>
</dbReference>
<feature type="coiled-coil region" evidence="2">
    <location>
        <begin position="97"/>
        <end position="124"/>
    </location>
</feature>
<dbReference type="InterPro" id="IPR010273">
    <property type="entry name" value="DUF881"/>
</dbReference>
<dbReference type="PANTHER" id="PTHR37313">
    <property type="entry name" value="UPF0749 PROTEIN RV1825"/>
    <property type="match status" value="1"/>
</dbReference>
<reference evidence="5 6" key="1">
    <citation type="submission" date="2019-09" db="EMBL/GenBank/DDBJ databases">
        <title>Actinomadura physcomitrii sp. nov., a novel actinomycete isolated from moss [Physcomitrium sphaericum (Ludw) Fuernr].</title>
        <authorList>
            <person name="Zhuang X."/>
            <person name="Liu C."/>
        </authorList>
    </citation>
    <scope>NUCLEOTIDE SEQUENCE [LARGE SCALE GENOMIC DNA]</scope>
    <source>
        <strain evidence="5 6">HMC1</strain>
    </source>
</reference>
<keyword evidence="2" id="KW-0175">Coiled coil</keyword>
<organism evidence="5 6">
    <name type="scientific">Actinomadura rudentiformis</name>
    <dbReference type="NCBI Taxonomy" id="359158"/>
    <lineage>
        <taxon>Bacteria</taxon>
        <taxon>Bacillati</taxon>
        <taxon>Actinomycetota</taxon>
        <taxon>Actinomycetes</taxon>
        <taxon>Streptosporangiales</taxon>
        <taxon>Thermomonosporaceae</taxon>
        <taxon>Actinomadura</taxon>
    </lineage>
</organism>
<evidence type="ECO:0000256" key="1">
    <source>
        <dbReference type="ARBA" id="ARBA00009108"/>
    </source>
</evidence>
<evidence type="ECO:0000256" key="2">
    <source>
        <dbReference type="SAM" id="Coils"/>
    </source>
</evidence>
<name>A0A6H9YGH7_9ACTN</name>
<feature type="region of interest" description="Disordered" evidence="3">
    <location>
        <begin position="273"/>
        <end position="310"/>
    </location>
</feature>
<comment type="similarity">
    <text evidence="1">Belongs to the UPF0749 family.</text>
</comment>
<keyword evidence="6" id="KW-1185">Reference proteome</keyword>
<evidence type="ECO:0000256" key="3">
    <source>
        <dbReference type="SAM" id="MobiDB-lite"/>
    </source>
</evidence>
<dbReference type="RefSeq" id="WP_151570886.1">
    <property type="nucleotide sequence ID" value="NZ_WBMT01000035.1"/>
</dbReference>
<keyword evidence="4" id="KW-0812">Transmembrane</keyword>
<sequence>MNERRQDGNTRGWRRPDASMSLLSDLFAGKVLDPGYAEAAARREAAGEREPRRGRFRHGGVLLVLIVVGLLIAVAVAEVRRSEPVAQQQRSRLIGEIRTRTAESDELQRRLDRLRADTERQRVAALARSEAGRRARADLTAAGAAAAAVPVEGTALVVTLADAEPQDGGRRRADAGRVYDQDLQVLVNALWAAGARAIGINGQRLTPTTAIRTAGEAILVDYRPLTGPYEVTALGDRDRIEGALRRSAAGRRLQALEDRFGVRYGTRRTDEARLPAAGALQLRHARPRGEGGRGEGARGEGPRGEGTRRP</sequence>
<dbReference type="PANTHER" id="PTHR37313:SF1">
    <property type="entry name" value="UPF0749 PROTEIN RV1823"/>
    <property type="match status" value="1"/>
</dbReference>
<dbReference type="OrthoDB" id="3218134at2"/>
<evidence type="ECO:0000313" key="6">
    <source>
        <dbReference type="Proteomes" id="UP000468735"/>
    </source>
</evidence>
<protein>
    <submittedName>
        <fullName evidence="5">DUF881 domain-containing protein</fullName>
    </submittedName>
</protein>
<accession>A0A6H9YGH7</accession>
<gene>
    <name evidence="5" type="ORF">F8566_47945</name>
</gene>
<dbReference type="Proteomes" id="UP000468735">
    <property type="component" value="Unassembled WGS sequence"/>
</dbReference>
<feature type="transmembrane region" description="Helical" evidence="4">
    <location>
        <begin position="59"/>
        <end position="77"/>
    </location>
</feature>
<keyword evidence="4" id="KW-0472">Membrane</keyword>
<feature type="compositionally biased region" description="Basic and acidic residues" evidence="3">
    <location>
        <begin position="287"/>
        <end position="310"/>
    </location>
</feature>
<comment type="caution">
    <text evidence="5">The sequence shown here is derived from an EMBL/GenBank/DDBJ whole genome shotgun (WGS) entry which is preliminary data.</text>
</comment>